<keyword evidence="2 4" id="KW-0479">Metal-binding</keyword>
<dbReference type="STRING" id="984486.A0A1E3R026"/>
<feature type="non-terminal residue" evidence="7">
    <location>
        <position position="127"/>
    </location>
</feature>
<keyword evidence="1 4" id="KW-0349">Heme</keyword>
<dbReference type="Pfam" id="PF00173">
    <property type="entry name" value="Cyt-b5"/>
    <property type="match status" value="1"/>
</dbReference>
<keyword evidence="8" id="KW-1185">Reference proteome</keyword>
<reference evidence="8" key="1">
    <citation type="submission" date="2016-05" db="EMBL/GenBank/DDBJ databases">
        <title>Comparative genomics of biotechnologically important yeasts.</title>
        <authorList>
            <consortium name="DOE Joint Genome Institute"/>
            <person name="Riley R."/>
            <person name="Haridas S."/>
            <person name="Wolfe K.H."/>
            <person name="Lopes M.R."/>
            <person name="Hittinger C.T."/>
            <person name="Goker M."/>
            <person name="Salamov A."/>
            <person name="Wisecaver J."/>
            <person name="Long T.M."/>
            <person name="Aerts A.L."/>
            <person name="Barry K."/>
            <person name="Choi C."/>
            <person name="Clum A."/>
            <person name="Coughlan A.Y."/>
            <person name="Deshpande S."/>
            <person name="Douglass A.P."/>
            <person name="Hanson S.J."/>
            <person name="Klenk H.-P."/>
            <person name="Labutti K."/>
            <person name="Lapidus A."/>
            <person name="Lindquist E."/>
            <person name="Lipzen A."/>
            <person name="Meier-Kolthoff J.P."/>
            <person name="Ohm R.A."/>
            <person name="Otillar R.P."/>
            <person name="Pangilinan J."/>
            <person name="Peng Y."/>
            <person name="Rokas A."/>
            <person name="Rosa C.A."/>
            <person name="Scheuner C."/>
            <person name="Sibirny A.A."/>
            <person name="Slot J.C."/>
            <person name="Stielow J.B."/>
            <person name="Sun H."/>
            <person name="Kurtzman C.P."/>
            <person name="Blackwell M."/>
            <person name="Grigoriev I.V."/>
            <person name="Jeffries T.W."/>
        </authorList>
    </citation>
    <scope>NUCLEOTIDE SEQUENCE [LARGE SCALE GENOMIC DNA]</scope>
    <source>
        <strain evidence="8">NRRL Y-12698</strain>
    </source>
</reference>
<dbReference type="InterPro" id="IPR051872">
    <property type="entry name" value="Cytochrome_b5/Flavoprotein_Rdt"/>
</dbReference>
<dbReference type="AlphaFoldDB" id="A0A1E3R026"/>
<evidence type="ECO:0000256" key="4">
    <source>
        <dbReference type="RuleBase" id="RU362121"/>
    </source>
</evidence>
<dbReference type="RefSeq" id="XP_018988482.1">
    <property type="nucleotide sequence ID" value="XM_019131372.1"/>
</dbReference>
<gene>
    <name evidence="7" type="ORF">BABINDRAFT_26159</name>
</gene>
<dbReference type="SUPFAM" id="SSF55856">
    <property type="entry name" value="Cytochrome b5-like heme/steroid binding domain"/>
    <property type="match status" value="1"/>
</dbReference>
<dbReference type="SMART" id="SM01117">
    <property type="entry name" value="Cyt-b5"/>
    <property type="match status" value="1"/>
</dbReference>
<dbReference type="InterPro" id="IPR001199">
    <property type="entry name" value="Cyt_B5-like_heme/steroid-bd"/>
</dbReference>
<evidence type="ECO:0000256" key="1">
    <source>
        <dbReference type="ARBA" id="ARBA00022617"/>
    </source>
</evidence>
<dbReference type="InterPro" id="IPR018506">
    <property type="entry name" value="Cyt_B5_heme-BS"/>
</dbReference>
<dbReference type="EMBL" id="KV454426">
    <property type="protein sequence ID" value="ODQ83154.1"/>
    <property type="molecule type" value="Genomic_DNA"/>
</dbReference>
<feature type="region of interest" description="Disordered" evidence="5">
    <location>
        <begin position="1"/>
        <end position="20"/>
    </location>
</feature>
<evidence type="ECO:0000256" key="2">
    <source>
        <dbReference type="ARBA" id="ARBA00022723"/>
    </source>
</evidence>
<dbReference type="FunFam" id="3.10.120.10:FF:000001">
    <property type="entry name" value="Cytochrome b5 reductase 4"/>
    <property type="match status" value="1"/>
</dbReference>
<dbReference type="PRINTS" id="PR00363">
    <property type="entry name" value="CYTOCHROMEB5"/>
</dbReference>
<dbReference type="GO" id="GO:0046872">
    <property type="term" value="F:metal ion binding"/>
    <property type="evidence" value="ECO:0007669"/>
    <property type="project" value="UniProtKB-UniRule"/>
</dbReference>
<proteinExistence type="inferred from homology"/>
<accession>A0A1E3R026</accession>
<dbReference type="Gene3D" id="3.10.120.10">
    <property type="entry name" value="Cytochrome b5-like heme/steroid binding domain"/>
    <property type="match status" value="1"/>
</dbReference>
<sequence length="127" mass="14258">VFPALNSAQRAATTQGPRSKVILKPGHSPLDWAALKNSSANLRGIHPSAFPLRVTKEELKKHRTHEDSWTTIKGKVYNITPYLDFHPGGREELMKCAGKEGTLLFNKYHAWVNVERMLDSCMVGVYV</sequence>
<dbReference type="GeneID" id="30149225"/>
<evidence type="ECO:0000256" key="5">
    <source>
        <dbReference type="SAM" id="MobiDB-lite"/>
    </source>
</evidence>
<dbReference type="GO" id="GO:0004128">
    <property type="term" value="F:cytochrome-b5 reductase activity, acting on NAD(P)H"/>
    <property type="evidence" value="ECO:0007669"/>
    <property type="project" value="TreeGrafter"/>
</dbReference>
<organism evidence="7 8">
    <name type="scientific">Babjeviella inositovora NRRL Y-12698</name>
    <dbReference type="NCBI Taxonomy" id="984486"/>
    <lineage>
        <taxon>Eukaryota</taxon>
        <taxon>Fungi</taxon>
        <taxon>Dikarya</taxon>
        <taxon>Ascomycota</taxon>
        <taxon>Saccharomycotina</taxon>
        <taxon>Pichiomycetes</taxon>
        <taxon>Serinales incertae sedis</taxon>
        <taxon>Babjeviella</taxon>
    </lineage>
</organism>
<evidence type="ECO:0000256" key="3">
    <source>
        <dbReference type="ARBA" id="ARBA00023004"/>
    </source>
</evidence>
<name>A0A1E3R026_9ASCO</name>
<dbReference type="PANTHER" id="PTHR46237:SF1">
    <property type="entry name" value="CYTOCHROME B5 REDUCTASE 4"/>
    <property type="match status" value="1"/>
</dbReference>
<feature type="domain" description="Cytochrome b5 heme-binding" evidence="6">
    <location>
        <begin position="51"/>
        <end position="127"/>
    </location>
</feature>
<dbReference type="PROSITE" id="PS00191">
    <property type="entry name" value="CYTOCHROME_B5_1"/>
    <property type="match status" value="1"/>
</dbReference>
<feature type="compositionally biased region" description="Polar residues" evidence="5">
    <location>
        <begin position="1"/>
        <end position="17"/>
    </location>
</feature>
<keyword evidence="3 4" id="KW-0408">Iron</keyword>
<dbReference type="PROSITE" id="PS50255">
    <property type="entry name" value="CYTOCHROME_B5_2"/>
    <property type="match status" value="1"/>
</dbReference>
<dbReference type="Proteomes" id="UP000094336">
    <property type="component" value="Unassembled WGS sequence"/>
</dbReference>
<dbReference type="OrthoDB" id="432299at2759"/>
<dbReference type="GO" id="GO:0020037">
    <property type="term" value="F:heme binding"/>
    <property type="evidence" value="ECO:0007669"/>
    <property type="project" value="UniProtKB-UniRule"/>
</dbReference>
<feature type="non-terminal residue" evidence="7">
    <location>
        <position position="1"/>
    </location>
</feature>
<dbReference type="InterPro" id="IPR036400">
    <property type="entry name" value="Cyt_B5-like_heme/steroid_sf"/>
</dbReference>
<evidence type="ECO:0000313" key="8">
    <source>
        <dbReference type="Proteomes" id="UP000094336"/>
    </source>
</evidence>
<evidence type="ECO:0000259" key="6">
    <source>
        <dbReference type="PROSITE" id="PS50255"/>
    </source>
</evidence>
<protein>
    <recommendedName>
        <fullName evidence="6">Cytochrome b5 heme-binding domain-containing protein</fullName>
    </recommendedName>
</protein>
<comment type="similarity">
    <text evidence="4">Belongs to the cytochrome b5 family.</text>
</comment>
<evidence type="ECO:0000313" key="7">
    <source>
        <dbReference type="EMBL" id="ODQ83154.1"/>
    </source>
</evidence>
<dbReference type="GO" id="GO:0005737">
    <property type="term" value="C:cytoplasm"/>
    <property type="evidence" value="ECO:0007669"/>
    <property type="project" value="TreeGrafter"/>
</dbReference>
<dbReference type="PANTHER" id="PTHR46237">
    <property type="entry name" value="CYTOCHROME B5 REDUCTASE 4 FAMILY MEMBER"/>
    <property type="match status" value="1"/>
</dbReference>